<sequence>MTTNLPGTPDFPQTAPPPLAPPAGWPADDLPLSREDLQRFRTALAAVAPDRTSAEMLLGEIDVPRTRLPSFHSTPEHAWFEVFQTLEAGVVAQPCRRLLAAVLVRYPANRVFLDLHDRHVAGRRADATGSRPVPAGASTPLPAPTPSPPTVFLSHDRADQGKVQALANLLTDAGLTPWLGSEQVTGGSRRDLAVRRAVLDCDFFVPCLSATALARPSQLHREIRIALDHADELPDHEVFIVPARLDECDPPSALQEYRWVDLFTADGFRQLTRALRAPTPSARNRRSGPSGR</sequence>
<evidence type="ECO:0000259" key="3">
    <source>
        <dbReference type="Pfam" id="PF19955"/>
    </source>
</evidence>
<feature type="domain" description="TIR" evidence="2">
    <location>
        <begin position="151"/>
        <end position="271"/>
    </location>
</feature>
<dbReference type="InterPro" id="IPR000157">
    <property type="entry name" value="TIR_dom"/>
</dbReference>
<feature type="compositionally biased region" description="Pro residues" evidence="1">
    <location>
        <begin position="14"/>
        <end position="24"/>
    </location>
</feature>
<evidence type="ECO:0000313" key="5">
    <source>
        <dbReference type="Proteomes" id="UP000198802"/>
    </source>
</evidence>
<dbReference type="GO" id="GO:0007165">
    <property type="term" value="P:signal transduction"/>
    <property type="evidence" value="ECO:0007669"/>
    <property type="project" value="InterPro"/>
</dbReference>
<dbReference type="InterPro" id="IPR045430">
    <property type="entry name" value="EAD1"/>
</dbReference>
<dbReference type="Proteomes" id="UP000198802">
    <property type="component" value="Unassembled WGS sequence"/>
</dbReference>
<evidence type="ECO:0000256" key="1">
    <source>
        <dbReference type="SAM" id="MobiDB-lite"/>
    </source>
</evidence>
<feature type="region of interest" description="Disordered" evidence="1">
    <location>
        <begin position="124"/>
        <end position="151"/>
    </location>
</feature>
<reference evidence="5" key="1">
    <citation type="submission" date="2015-11" db="EMBL/GenBank/DDBJ databases">
        <authorList>
            <person name="Varghese N."/>
        </authorList>
    </citation>
    <scope>NUCLEOTIDE SEQUENCE [LARGE SCALE GENOMIC DNA]</scope>
    <source>
        <strain evidence="5">DSM 45899</strain>
    </source>
</reference>
<dbReference type="SUPFAM" id="SSF52200">
    <property type="entry name" value="Toll/Interleukin receptor TIR domain"/>
    <property type="match status" value="1"/>
</dbReference>
<dbReference type="Pfam" id="PF19955">
    <property type="entry name" value="EAD1"/>
    <property type="match status" value="1"/>
</dbReference>
<dbReference type="EMBL" id="FAOZ01000017">
    <property type="protein sequence ID" value="CUU58166.1"/>
    <property type="molecule type" value="Genomic_DNA"/>
</dbReference>
<evidence type="ECO:0000313" key="4">
    <source>
        <dbReference type="EMBL" id="CUU58166.1"/>
    </source>
</evidence>
<accession>A0A0S4QUQ1</accession>
<feature type="domain" description="Effector-associated" evidence="3">
    <location>
        <begin position="31"/>
        <end position="118"/>
    </location>
</feature>
<organism evidence="4 5">
    <name type="scientific">Parafrankia irregularis</name>
    <dbReference type="NCBI Taxonomy" id="795642"/>
    <lineage>
        <taxon>Bacteria</taxon>
        <taxon>Bacillati</taxon>
        <taxon>Actinomycetota</taxon>
        <taxon>Actinomycetes</taxon>
        <taxon>Frankiales</taxon>
        <taxon>Frankiaceae</taxon>
        <taxon>Parafrankia</taxon>
    </lineage>
</organism>
<protein>
    <submittedName>
        <fullName evidence="4">TIR domain-containing protein</fullName>
    </submittedName>
</protein>
<dbReference type="Gene3D" id="3.40.50.10140">
    <property type="entry name" value="Toll/interleukin-1 receptor homology (TIR) domain"/>
    <property type="match status" value="1"/>
</dbReference>
<feature type="compositionally biased region" description="Low complexity" evidence="1">
    <location>
        <begin position="1"/>
        <end position="13"/>
    </location>
</feature>
<evidence type="ECO:0000259" key="2">
    <source>
        <dbReference type="Pfam" id="PF13676"/>
    </source>
</evidence>
<dbReference type="AlphaFoldDB" id="A0A0S4QUQ1"/>
<proteinExistence type="predicted"/>
<dbReference type="InterPro" id="IPR035897">
    <property type="entry name" value="Toll_tir_struct_dom_sf"/>
</dbReference>
<dbReference type="RefSeq" id="WP_091280833.1">
    <property type="nucleotide sequence ID" value="NZ_FAOZ01000017.1"/>
</dbReference>
<keyword evidence="5" id="KW-1185">Reference proteome</keyword>
<dbReference type="Pfam" id="PF13676">
    <property type="entry name" value="TIR_2"/>
    <property type="match status" value="1"/>
</dbReference>
<name>A0A0S4QUQ1_9ACTN</name>
<feature type="region of interest" description="Disordered" evidence="1">
    <location>
        <begin position="1"/>
        <end position="28"/>
    </location>
</feature>
<gene>
    <name evidence="4" type="ORF">Ga0074812_11775</name>
</gene>